<protein>
    <submittedName>
        <fullName evidence="4">Calycin-like protein</fullName>
    </submittedName>
</protein>
<dbReference type="PROSITE" id="PS00213">
    <property type="entry name" value="LIPOCALIN"/>
    <property type="match status" value="1"/>
</dbReference>
<evidence type="ECO:0000313" key="5">
    <source>
        <dbReference type="Proteomes" id="UP000800040"/>
    </source>
</evidence>
<proteinExistence type="inferred from homology"/>
<dbReference type="InterPro" id="IPR022272">
    <property type="entry name" value="Lipocalin_CS"/>
</dbReference>
<dbReference type="PIRSF" id="PIRSF036893">
    <property type="entry name" value="Lipocalin_ApoD"/>
    <property type="match status" value="1"/>
</dbReference>
<dbReference type="Pfam" id="PF08212">
    <property type="entry name" value="Lipocalin_2"/>
    <property type="match status" value="1"/>
</dbReference>
<evidence type="ECO:0000313" key="4">
    <source>
        <dbReference type="EMBL" id="KAF1836494.1"/>
    </source>
</evidence>
<comment type="similarity">
    <text evidence="1 2">Belongs to the calycin superfamily. Lipocalin family.</text>
</comment>
<evidence type="ECO:0000259" key="3">
    <source>
        <dbReference type="Pfam" id="PF08212"/>
    </source>
</evidence>
<gene>
    <name evidence="4" type="ORF">BDW02DRAFT_637827</name>
</gene>
<dbReference type="GO" id="GO:0005737">
    <property type="term" value="C:cytoplasm"/>
    <property type="evidence" value="ECO:0007669"/>
    <property type="project" value="TreeGrafter"/>
</dbReference>
<sequence length="202" mass="21382">MRVTSTILASTTAVSGLLHHRQEPACNETVSTPIVAAAQYDGSCFYPVPDPKFDLEAYLGTWYQVAGTPFGPTAGARCVTANYQLNENGTVRVLNTATVGPQPISVLGTATPVDSAYGAGGVFVVEFPGTPGAECPGPNYIVQDYAVDWAIVQTQNWSTLYILSRQRQPAPTSIDAWIDRAVAFGSDASSIVRFNQTGCDGA</sequence>
<dbReference type="EMBL" id="ML975272">
    <property type="protein sequence ID" value="KAF1836494.1"/>
    <property type="molecule type" value="Genomic_DNA"/>
</dbReference>
<dbReference type="PANTHER" id="PTHR10612">
    <property type="entry name" value="APOLIPOPROTEIN D"/>
    <property type="match status" value="1"/>
</dbReference>
<dbReference type="Proteomes" id="UP000800040">
    <property type="component" value="Unassembled WGS sequence"/>
</dbReference>
<dbReference type="InterPro" id="IPR022271">
    <property type="entry name" value="Lipocalin_ApoD"/>
</dbReference>
<reference evidence="4" key="1">
    <citation type="submission" date="2020-01" db="EMBL/GenBank/DDBJ databases">
        <authorList>
            <consortium name="DOE Joint Genome Institute"/>
            <person name="Haridas S."/>
            <person name="Albert R."/>
            <person name="Binder M."/>
            <person name="Bloem J."/>
            <person name="Labutti K."/>
            <person name="Salamov A."/>
            <person name="Andreopoulos B."/>
            <person name="Baker S.E."/>
            <person name="Barry K."/>
            <person name="Bills G."/>
            <person name="Bluhm B.H."/>
            <person name="Cannon C."/>
            <person name="Castanera R."/>
            <person name="Culley D.E."/>
            <person name="Daum C."/>
            <person name="Ezra D."/>
            <person name="Gonzalez J.B."/>
            <person name="Henrissat B."/>
            <person name="Kuo A."/>
            <person name="Liang C."/>
            <person name="Lipzen A."/>
            <person name="Lutzoni F."/>
            <person name="Magnuson J."/>
            <person name="Mondo S."/>
            <person name="Nolan M."/>
            <person name="Ohm R."/>
            <person name="Pangilinan J."/>
            <person name="Park H.-J."/>
            <person name="Ramirez L."/>
            <person name="Alfaro M."/>
            <person name="Sun H."/>
            <person name="Tritt A."/>
            <person name="Yoshinaga Y."/>
            <person name="Zwiers L.-H."/>
            <person name="Turgeon B.G."/>
            <person name="Goodwin S.B."/>
            <person name="Spatafora J.W."/>
            <person name="Crous P.W."/>
            <person name="Grigoriev I.V."/>
        </authorList>
    </citation>
    <scope>NUCLEOTIDE SEQUENCE</scope>
    <source>
        <strain evidence="4">P77</strain>
    </source>
</reference>
<organism evidence="4 5">
    <name type="scientific">Decorospora gaudefroyi</name>
    <dbReference type="NCBI Taxonomy" id="184978"/>
    <lineage>
        <taxon>Eukaryota</taxon>
        <taxon>Fungi</taxon>
        <taxon>Dikarya</taxon>
        <taxon>Ascomycota</taxon>
        <taxon>Pezizomycotina</taxon>
        <taxon>Dothideomycetes</taxon>
        <taxon>Pleosporomycetidae</taxon>
        <taxon>Pleosporales</taxon>
        <taxon>Pleosporineae</taxon>
        <taxon>Pleosporaceae</taxon>
        <taxon>Decorospora</taxon>
    </lineage>
</organism>
<feature type="domain" description="Lipocalin/cytosolic fatty-acid binding" evidence="3">
    <location>
        <begin position="53"/>
        <end position="193"/>
    </location>
</feature>
<dbReference type="CDD" id="cd19438">
    <property type="entry name" value="lipocalin_Blc-like"/>
    <property type="match status" value="1"/>
</dbReference>
<dbReference type="InterPro" id="IPR047202">
    <property type="entry name" value="Lipocalin_Blc-like_dom"/>
</dbReference>
<dbReference type="Gene3D" id="2.40.128.20">
    <property type="match status" value="1"/>
</dbReference>
<dbReference type="GO" id="GO:0006629">
    <property type="term" value="P:lipid metabolic process"/>
    <property type="evidence" value="ECO:0007669"/>
    <property type="project" value="TreeGrafter"/>
</dbReference>
<name>A0A6A5KQ28_9PLEO</name>
<dbReference type="SUPFAM" id="SSF50814">
    <property type="entry name" value="Lipocalins"/>
    <property type="match status" value="1"/>
</dbReference>
<accession>A0A6A5KQ28</accession>
<evidence type="ECO:0000256" key="1">
    <source>
        <dbReference type="ARBA" id="ARBA00006889"/>
    </source>
</evidence>
<dbReference type="InterPro" id="IPR012674">
    <property type="entry name" value="Calycin"/>
</dbReference>
<dbReference type="GO" id="GO:0000302">
    <property type="term" value="P:response to reactive oxygen species"/>
    <property type="evidence" value="ECO:0007669"/>
    <property type="project" value="TreeGrafter"/>
</dbReference>
<dbReference type="PANTHER" id="PTHR10612:SF34">
    <property type="entry name" value="APOLIPOPROTEIN D"/>
    <property type="match status" value="1"/>
</dbReference>
<dbReference type="OrthoDB" id="565904at2759"/>
<evidence type="ECO:0000256" key="2">
    <source>
        <dbReference type="PIRNR" id="PIRNR036893"/>
    </source>
</evidence>
<keyword evidence="5" id="KW-1185">Reference proteome</keyword>
<dbReference type="InterPro" id="IPR000566">
    <property type="entry name" value="Lipocln_cytosolic_FA-bd_dom"/>
</dbReference>
<dbReference type="AlphaFoldDB" id="A0A6A5KQ28"/>